<proteinExistence type="inferred from homology"/>
<evidence type="ECO:0000256" key="3">
    <source>
        <dbReference type="ARBA" id="ARBA00022695"/>
    </source>
</evidence>
<dbReference type="InterPro" id="IPR043519">
    <property type="entry name" value="NT_sf"/>
</dbReference>
<dbReference type="Gene3D" id="1.10.150.20">
    <property type="entry name" value="5' to 3' exonuclease, C-terminal subdomain"/>
    <property type="match status" value="1"/>
</dbReference>
<dbReference type="SMART" id="SM00483">
    <property type="entry name" value="POLXc"/>
    <property type="match status" value="1"/>
</dbReference>
<dbReference type="FunCoup" id="D2V1V6">
    <property type="interactions" value="127"/>
</dbReference>
<evidence type="ECO:0000313" key="7">
    <source>
        <dbReference type="EMBL" id="EFC49376.1"/>
    </source>
</evidence>
<comment type="catalytic activity">
    <reaction evidence="5">
        <text>DNA(n) + a 2'-deoxyribonucleoside 5'-triphosphate = DNA(n+1) + diphosphate</text>
        <dbReference type="Rhea" id="RHEA:22508"/>
        <dbReference type="Rhea" id="RHEA-COMP:17339"/>
        <dbReference type="Rhea" id="RHEA-COMP:17340"/>
        <dbReference type="ChEBI" id="CHEBI:33019"/>
        <dbReference type="ChEBI" id="CHEBI:61560"/>
        <dbReference type="ChEBI" id="CHEBI:173112"/>
        <dbReference type="EC" id="2.7.7.7"/>
    </reaction>
</comment>
<dbReference type="InParanoid" id="D2V1V6"/>
<dbReference type="InterPro" id="IPR002008">
    <property type="entry name" value="DNA_pol_X_beta-like"/>
</dbReference>
<dbReference type="CDD" id="cd00141">
    <property type="entry name" value="NT_POLXc"/>
    <property type="match status" value="1"/>
</dbReference>
<dbReference type="GeneID" id="8862548"/>
<dbReference type="Gene3D" id="3.30.460.10">
    <property type="entry name" value="Beta Polymerase, domain 2"/>
    <property type="match status" value="1"/>
</dbReference>
<dbReference type="Gene3D" id="3.30.210.10">
    <property type="entry name" value="DNA polymerase, thumb domain"/>
    <property type="match status" value="1"/>
</dbReference>
<dbReference type="OMA" id="NYPYKKP"/>
<dbReference type="PANTHER" id="PTHR11276:SF28">
    <property type="entry name" value="DNA POLYMERASE LAMBDA"/>
    <property type="match status" value="1"/>
</dbReference>
<dbReference type="OrthoDB" id="205514at2759"/>
<dbReference type="RefSeq" id="XP_002682120.1">
    <property type="nucleotide sequence ID" value="XM_002682074.1"/>
</dbReference>
<dbReference type="Pfam" id="PF10391">
    <property type="entry name" value="DNA_pol_lambd_f"/>
    <property type="match status" value="1"/>
</dbReference>
<reference evidence="7 8" key="1">
    <citation type="journal article" date="2010" name="Cell">
        <title>The genome of Naegleria gruberi illuminates early eukaryotic versatility.</title>
        <authorList>
            <person name="Fritz-Laylin L.K."/>
            <person name="Prochnik S.E."/>
            <person name="Ginger M.L."/>
            <person name="Dacks J.B."/>
            <person name="Carpenter M.L."/>
            <person name="Field M.C."/>
            <person name="Kuo A."/>
            <person name="Paredez A."/>
            <person name="Chapman J."/>
            <person name="Pham J."/>
            <person name="Shu S."/>
            <person name="Neupane R."/>
            <person name="Cipriano M."/>
            <person name="Mancuso J."/>
            <person name="Tu H."/>
            <person name="Salamov A."/>
            <person name="Lindquist E."/>
            <person name="Shapiro H."/>
            <person name="Lucas S."/>
            <person name="Grigoriev I.V."/>
            <person name="Cande W.Z."/>
            <person name="Fulton C."/>
            <person name="Rokhsar D.S."/>
            <person name="Dawson S.C."/>
        </authorList>
    </citation>
    <scope>NUCLEOTIDE SEQUENCE [LARGE SCALE GENOMIC DNA]</scope>
    <source>
        <strain evidence="7 8">NEG-M</strain>
    </source>
</reference>
<dbReference type="GO" id="GO:0003887">
    <property type="term" value="F:DNA-directed DNA polymerase activity"/>
    <property type="evidence" value="ECO:0007669"/>
    <property type="project" value="UniProtKB-UniRule"/>
</dbReference>
<dbReference type="InterPro" id="IPR022312">
    <property type="entry name" value="DNA_pol_X"/>
</dbReference>
<keyword evidence="2 5" id="KW-0808">Transferase</keyword>
<dbReference type="InterPro" id="IPR002054">
    <property type="entry name" value="DNA-dir_DNA_pol_X"/>
</dbReference>
<dbReference type="Pfam" id="PF14791">
    <property type="entry name" value="DNA_pol_B_thumb"/>
    <property type="match status" value="1"/>
</dbReference>
<protein>
    <recommendedName>
        <fullName evidence="5">DNA polymerase</fullName>
        <ecNumber evidence="5">2.7.7.7</ecNumber>
    </recommendedName>
</protein>
<dbReference type="PRINTS" id="PR00870">
    <property type="entry name" value="DNAPOLXBETA"/>
</dbReference>
<dbReference type="SUPFAM" id="SSF81301">
    <property type="entry name" value="Nucleotidyltransferase"/>
    <property type="match status" value="1"/>
</dbReference>
<comment type="subcellular location">
    <subcellularLocation>
        <location evidence="5">Nucleus</location>
    </subcellularLocation>
</comment>
<dbReference type="VEuPathDB" id="AmoebaDB:NAEGRDRAFT_62711"/>
<accession>D2V1V6</accession>
<name>D2V1V6_NAEGR</name>
<dbReference type="Pfam" id="PF14792">
    <property type="entry name" value="DNA_pol_B_palm"/>
    <property type="match status" value="1"/>
</dbReference>
<dbReference type="SUPFAM" id="SSF81585">
    <property type="entry name" value="PsbU/PolX domain-like"/>
    <property type="match status" value="1"/>
</dbReference>
<keyword evidence="5" id="KW-0239">DNA-directed DNA polymerase</keyword>
<dbReference type="EC" id="2.7.7.7" evidence="5"/>
<keyword evidence="4" id="KW-0235">DNA replication</keyword>
<dbReference type="InterPro" id="IPR018944">
    <property type="entry name" value="DNA_pol_lambd_fingers_domain"/>
</dbReference>
<dbReference type="KEGG" id="ngr:NAEGRDRAFT_62711"/>
<dbReference type="InterPro" id="IPR028207">
    <property type="entry name" value="DNA_pol_B_palm_palm"/>
</dbReference>
<keyword evidence="5" id="KW-0227">DNA damage</keyword>
<dbReference type="InterPro" id="IPR029398">
    <property type="entry name" value="PolB_thumb"/>
</dbReference>
<keyword evidence="5" id="KW-0539">Nucleus</keyword>
<dbReference type="FunFam" id="3.30.210.10:FF:000002">
    <property type="entry name" value="DNA polymerase"/>
    <property type="match status" value="1"/>
</dbReference>
<comment type="similarity">
    <text evidence="5">Belongs to the DNA polymerase type-X family.</text>
</comment>
<dbReference type="InterPro" id="IPR037160">
    <property type="entry name" value="DNA_Pol_thumb_sf"/>
</dbReference>
<dbReference type="PANTHER" id="PTHR11276">
    <property type="entry name" value="DNA POLYMERASE TYPE-X FAMILY MEMBER"/>
    <property type="match status" value="1"/>
</dbReference>
<evidence type="ECO:0000256" key="1">
    <source>
        <dbReference type="ARBA" id="ARBA00022634"/>
    </source>
</evidence>
<keyword evidence="1" id="KW-0237">DNA synthesis</keyword>
<keyword evidence="5" id="KW-0234">DNA repair</keyword>
<sequence length="309" mass="36066">MKRVEGISSSYQNQIIQEFTKIWGVGQKTAFQLYSYGYRNINEIDKSKLNSQQLIGLKYFYEFQQRIPRMEVEQIYNLINQVCYEINPFIVCQVCGSYRRGKQDSGDVDILITLKQDENDNQFSSIELSSNESSSIESNELITINNINNNNNNNNNHINNNHNNNNEKIIIDGLLQKIVTKLEEMKIITDTLSISCKIHLNQDENDTFMGVYYLPQIGIHRRIDIKVYRREHFAFALLYFTGSDHFNRSLRLLCRKKGYSLSDKSLCINTIRDSKSNRIHDGTKINCKTENDIFNFIGIPFKEPKDRDV</sequence>
<keyword evidence="3 5" id="KW-0548">Nucleotidyltransferase</keyword>
<organism evidence="8">
    <name type="scientific">Naegleria gruberi</name>
    <name type="common">Amoeba</name>
    <dbReference type="NCBI Taxonomy" id="5762"/>
    <lineage>
        <taxon>Eukaryota</taxon>
        <taxon>Discoba</taxon>
        <taxon>Heterolobosea</taxon>
        <taxon>Tetramitia</taxon>
        <taxon>Eutetramitia</taxon>
        <taxon>Vahlkampfiidae</taxon>
        <taxon>Naegleria</taxon>
    </lineage>
</organism>
<evidence type="ECO:0000256" key="2">
    <source>
        <dbReference type="ARBA" id="ARBA00022679"/>
    </source>
</evidence>
<evidence type="ECO:0000313" key="8">
    <source>
        <dbReference type="Proteomes" id="UP000006671"/>
    </source>
</evidence>
<dbReference type="GO" id="GO:0006303">
    <property type="term" value="P:double-strand break repair via nonhomologous end joining"/>
    <property type="evidence" value="ECO:0007669"/>
    <property type="project" value="TreeGrafter"/>
</dbReference>
<feature type="domain" description="DNA-directed DNA polymerase X" evidence="6">
    <location>
        <begin position="1"/>
        <end position="308"/>
    </location>
</feature>
<evidence type="ECO:0000259" key="6">
    <source>
        <dbReference type="SMART" id="SM00483"/>
    </source>
</evidence>
<dbReference type="Proteomes" id="UP000006671">
    <property type="component" value="Unassembled WGS sequence"/>
</dbReference>
<dbReference type="EMBL" id="GG738848">
    <property type="protein sequence ID" value="EFC49376.1"/>
    <property type="molecule type" value="Genomic_DNA"/>
</dbReference>
<dbReference type="AlphaFoldDB" id="D2V1V6"/>
<dbReference type="GO" id="GO:0046872">
    <property type="term" value="F:metal ion binding"/>
    <property type="evidence" value="ECO:0007669"/>
    <property type="project" value="UniProtKB-UniRule"/>
</dbReference>
<gene>
    <name evidence="7" type="ORF">NAEGRDRAFT_62711</name>
</gene>
<dbReference type="GO" id="GO:0003677">
    <property type="term" value="F:DNA binding"/>
    <property type="evidence" value="ECO:0007669"/>
    <property type="project" value="UniProtKB-UniRule"/>
</dbReference>
<dbReference type="PRINTS" id="PR00869">
    <property type="entry name" value="DNAPOLX"/>
</dbReference>
<evidence type="ECO:0000256" key="4">
    <source>
        <dbReference type="ARBA" id="ARBA00022705"/>
    </source>
</evidence>
<evidence type="ECO:0000256" key="5">
    <source>
        <dbReference type="RuleBase" id="RU366014"/>
    </source>
</evidence>
<dbReference type="eggNOG" id="KOG2534">
    <property type="taxonomic scope" value="Eukaryota"/>
</dbReference>
<dbReference type="STRING" id="5762.D2V1V6"/>
<comment type="function">
    <text evidence="5">DNA polymerase that functions in several pathways of DNA repair. Involved in base excision repair (BER) responsible for repair of lesions that give rise to abasic (AP) sites in DNA. Also contributes to DNA double-strand break repair by non-homologous end joining and homologous recombination. Has both template-dependent and template-independent (terminal transferase) DNA polymerase activities. Has also a 5'-deoxyribose-5-phosphate lyase (dRP lyase) activity.</text>
</comment>
<dbReference type="GO" id="GO:0005634">
    <property type="term" value="C:nucleus"/>
    <property type="evidence" value="ECO:0007669"/>
    <property type="project" value="UniProtKB-SubCell"/>
</dbReference>
<keyword evidence="8" id="KW-1185">Reference proteome</keyword>